<keyword evidence="3" id="KW-0255">Endonuclease</keyword>
<feature type="domain" description="Endonuclease/exonuclease/phosphatase" evidence="2">
    <location>
        <begin position="80"/>
        <end position="331"/>
    </location>
</feature>
<dbReference type="InterPro" id="IPR036691">
    <property type="entry name" value="Endo/exonu/phosph_ase_sf"/>
</dbReference>
<dbReference type="AlphaFoldDB" id="A0AAD5RM59"/>
<organism evidence="3 4">
    <name type="scientific">Zalerion maritima</name>
    <dbReference type="NCBI Taxonomy" id="339359"/>
    <lineage>
        <taxon>Eukaryota</taxon>
        <taxon>Fungi</taxon>
        <taxon>Dikarya</taxon>
        <taxon>Ascomycota</taxon>
        <taxon>Pezizomycotina</taxon>
        <taxon>Sordariomycetes</taxon>
        <taxon>Lulworthiomycetidae</taxon>
        <taxon>Lulworthiales</taxon>
        <taxon>Lulworthiaceae</taxon>
        <taxon>Zalerion</taxon>
    </lineage>
</organism>
<proteinExistence type="predicted"/>
<dbReference type="PANTHER" id="PTHR12121:SF36">
    <property type="entry name" value="ENDONUCLEASE_EXONUCLEASE_PHOSPHATASE DOMAIN-CONTAINING PROTEIN"/>
    <property type="match status" value="1"/>
</dbReference>
<evidence type="ECO:0000259" key="2">
    <source>
        <dbReference type="Pfam" id="PF03372"/>
    </source>
</evidence>
<keyword evidence="3" id="KW-0540">Nuclease</keyword>
<dbReference type="Proteomes" id="UP001201980">
    <property type="component" value="Unassembled WGS sequence"/>
</dbReference>
<keyword evidence="3" id="KW-0378">Hydrolase</keyword>
<dbReference type="EMBL" id="JAKWBI020000286">
    <property type="protein sequence ID" value="KAJ2897246.1"/>
    <property type="molecule type" value="Genomic_DNA"/>
</dbReference>
<feature type="compositionally biased region" description="Low complexity" evidence="1">
    <location>
        <begin position="27"/>
        <end position="53"/>
    </location>
</feature>
<gene>
    <name evidence="3" type="ORF">MKZ38_004848</name>
</gene>
<dbReference type="InterPro" id="IPR005135">
    <property type="entry name" value="Endo/exonuclease/phosphatase"/>
</dbReference>
<dbReference type="CDD" id="cd09083">
    <property type="entry name" value="EEP-1"/>
    <property type="match status" value="1"/>
</dbReference>
<accession>A0AAD5RM59</accession>
<reference evidence="3" key="1">
    <citation type="submission" date="2022-07" db="EMBL/GenBank/DDBJ databases">
        <title>Draft genome sequence of Zalerion maritima ATCC 34329, a (micro)plastics degrading marine fungus.</title>
        <authorList>
            <person name="Paco A."/>
            <person name="Goncalves M.F.M."/>
            <person name="Rocha-Santos T.A.P."/>
            <person name="Alves A."/>
        </authorList>
    </citation>
    <scope>NUCLEOTIDE SEQUENCE</scope>
    <source>
        <strain evidence="3">ATCC 34329</strain>
    </source>
</reference>
<dbReference type="GO" id="GO:0004519">
    <property type="term" value="F:endonuclease activity"/>
    <property type="evidence" value="ECO:0007669"/>
    <property type="project" value="UniProtKB-KW"/>
</dbReference>
<evidence type="ECO:0000256" key="1">
    <source>
        <dbReference type="SAM" id="MobiDB-lite"/>
    </source>
</evidence>
<comment type="caution">
    <text evidence="3">The sequence shown here is derived from an EMBL/GenBank/DDBJ whole genome shotgun (WGS) entry which is preliminary data.</text>
</comment>
<dbReference type="PANTHER" id="PTHR12121">
    <property type="entry name" value="CARBON CATABOLITE REPRESSOR PROTEIN 4"/>
    <property type="match status" value="1"/>
</dbReference>
<dbReference type="Gene3D" id="3.60.10.10">
    <property type="entry name" value="Endonuclease/exonuclease/phosphatase"/>
    <property type="match status" value="1"/>
</dbReference>
<feature type="region of interest" description="Disordered" evidence="1">
    <location>
        <begin position="1"/>
        <end position="55"/>
    </location>
</feature>
<evidence type="ECO:0000313" key="3">
    <source>
        <dbReference type="EMBL" id="KAJ2897246.1"/>
    </source>
</evidence>
<dbReference type="GO" id="GO:0000175">
    <property type="term" value="F:3'-5'-RNA exonuclease activity"/>
    <property type="evidence" value="ECO:0007669"/>
    <property type="project" value="TreeGrafter"/>
</dbReference>
<protein>
    <submittedName>
        <fullName evidence="3">Endonuclease/Exonuclease/phosphatase</fullName>
    </submittedName>
</protein>
<name>A0AAD5RM59_9PEZI</name>
<keyword evidence="4" id="KW-1185">Reference proteome</keyword>
<dbReference type="InterPro" id="IPR050410">
    <property type="entry name" value="CCR4/nocturin_mRNA_transcr"/>
</dbReference>
<dbReference type="Pfam" id="PF03372">
    <property type="entry name" value="Exo_endo_phos"/>
    <property type="match status" value="1"/>
</dbReference>
<feature type="compositionally biased region" description="Gly residues" evidence="1">
    <location>
        <begin position="16"/>
        <end position="26"/>
    </location>
</feature>
<dbReference type="SUPFAM" id="SSF56219">
    <property type="entry name" value="DNase I-like"/>
    <property type="match status" value="1"/>
</dbReference>
<sequence>MQIDIHVFPNTSPPGWGSGSGSGSGGLATSATTTASSGTKAEGSSRGSGSGPSALPLRIITHNIRYATASPSKGEEKWSVRYPRMCAQLDFLASGPACSFMCLQEVLHRQLADLQSHLGPSGWRHIGVGRDDGQTRGEFSPVFYDSNRWDCARSQTYWLSSEPRKAGSVGWDAALPRIVTMGEFSLKTPRGSEADGEGTRVVVMSTHFDHIGAVARRESAKLIVRLAAEWVGSSARFSGVFLGGDFNSEPSDEGYKSITAKDTNWVDVQTVFQPERRYGNQLTFTGFQPERHPEEKKRIDFVFARKGEGVGFVSYGVMANRFDDGVFLSDHCAVVADVEVPVVA</sequence>
<evidence type="ECO:0000313" key="4">
    <source>
        <dbReference type="Proteomes" id="UP001201980"/>
    </source>
</evidence>